<dbReference type="AlphaFoldDB" id="A0A2X0JY59"/>
<dbReference type="InterPro" id="IPR050075">
    <property type="entry name" value="LeuD"/>
</dbReference>
<dbReference type="Proteomes" id="UP000248889">
    <property type="component" value="Unassembled WGS sequence"/>
</dbReference>
<evidence type="ECO:0000256" key="10">
    <source>
        <dbReference type="ARBA" id="ARBA00023239"/>
    </source>
</evidence>
<evidence type="ECO:0000259" key="14">
    <source>
        <dbReference type="Pfam" id="PF00694"/>
    </source>
</evidence>
<evidence type="ECO:0000256" key="12">
    <source>
        <dbReference type="ARBA" id="ARBA00031631"/>
    </source>
</evidence>
<keyword evidence="9" id="KW-0028">Amino-acid biosynthesis</keyword>
<dbReference type="PANTHER" id="PTHR43345">
    <property type="entry name" value="3-ISOPROPYLMALATE DEHYDRATASE SMALL SUBUNIT 2-RELATED-RELATED"/>
    <property type="match status" value="1"/>
</dbReference>
<keyword evidence="16" id="KW-1185">Reference proteome</keyword>
<comment type="catalytic activity">
    <reaction evidence="1">
        <text>(2R,3S)-3-isopropylmalate = (2S)-2-isopropylmalate</text>
        <dbReference type="Rhea" id="RHEA:32287"/>
        <dbReference type="ChEBI" id="CHEBI:1178"/>
        <dbReference type="ChEBI" id="CHEBI:35121"/>
        <dbReference type="EC" id="4.2.1.33"/>
    </reaction>
</comment>
<dbReference type="PANTHER" id="PTHR43345:SF5">
    <property type="entry name" value="3-ISOPROPYLMALATE DEHYDRATASE SMALL SUBUNIT"/>
    <property type="match status" value="1"/>
</dbReference>
<evidence type="ECO:0000256" key="4">
    <source>
        <dbReference type="ARBA" id="ARBA00009845"/>
    </source>
</evidence>
<name>A0A2X0JY59_9ACTN</name>
<dbReference type="Pfam" id="PF00694">
    <property type="entry name" value="Aconitase_C"/>
    <property type="match status" value="1"/>
</dbReference>
<feature type="domain" description="Aconitase A/isopropylmalate dehydratase small subunit swivel" evidence="14">
    <location>
        <begin position="1"/>
        <end position="115"/>
    </location>
</feature>
<evidence type="ECO:0000256" key="13">
    <source>
        <dbReference type="ARBA" id="ARBA00033368"/>
    </source>
</evidence>
<evidence type="ECO:0000256" key="3">
    <source>
        <dbReference type="ARBA" id="ARBA00004729"/>
    </source>
</evidence>
<accession>A0A2X0JY59</accession>
<evidence type="ECO:0000313" key="16">
    <source>
        <dbReference type="Proteomes" id="UP000248889"/>
    </source>
</evidence>
<evidence type="ECO:0000313" key="15">
    <source>
        <dbReference type="EMBL" id="RAG81935.1"/>
    </source>
</evidence>
<dbReference type="Gene3D" id="3.20.19.10">
    <property type="entry name" value="Aconitase, domain 4"/>
    <property type="match status" value="1"/>
</dbReference>
<dbReference type="InterPro" id="IPR033940">
    <property type="entry name" value="IPMI_Swivel"/>
</dbReference>
<proteinExistence type="inferred from homology"/>
<keyword evidence="10" id="KW-0456">Lyase</keyword>
<comment type="subunit">
    <text evidence="5">Heterodimer of LeuC and LeuD.</text>
</comment>
<evidence type="ECO:0000256" key="8">
    <source>
        <dbReference type="ARBA" id="ARBA00022430"/>
    </source>
</evidence>
<organism evidence="15 16">
    <name type="scientific">Streptacidiphilus pinicola</name>
    <dbReference type="NCBI Taxonomy" id="2219663"/>
    <lineage>
        <taxon>Bacteria</taxon>
        <taxon>Bacillati</taxon>
        <taxon>Actinomycetota</taxon>
        <taxon>Actinomycetes</taxon>
        <taxon>Kitasatosporales</taxon>
        <taxon>Streptomycetaceae</taxon>
        <taxon>Streptacidiphilus</taxon>
    </lineage>
</organism>
<evidence type="ECO:0000256" key="2">
    <source>
        <dbReference type="ARBA" id="ARBA00002695"/>
    </source>
</evidence>
<dbReference type="SUPFAM" id="SSF52016">
    <property type="entry name" value="LeuD/IlvD-like"/>
    <property type="match status" value="1"/>
</dbReference>
<reference evidence="15 16" key="1">
    <citation type="submission" date="2018-06" db="EMBL/GenBank/DDBJ databases">
        <title>Streptacidiphilus pinicola sp. nov., isolated from pine grove soil.</title>
        <authorList>
            <person name="Roh S.G."/>
            <person name="Park S."/>
            <person name="Kim M.-K."/>
            <person name="Yun B.-R."/>
            <person name="Park J."/>
            <person name="Kim M.J."/>
            <person name="Kim Y.S."/>
            <person name="Kim S.B."/>
        </authorList>
    </citation>
    <scope>NUCLEOTIDE SEQUENCE [LARGE SCALE GENOMIC DNA]</scope>
    <source>
        <strain evidence="15 16">MMS16-CNU450</strain>
    </source>
</reference>
<keyword evidence="15" id="KW-0413">Isomerase</keyword>
<dbReference type="OrthoDB" id="9764318at2"/>
<evidence type="ECO:0000256" key="5">
    <source>
        <dbReference type="ARBA" id="ARBA00011271"/>
    </source>
</evidence>
<comment type="function">
    <text evidence="2">Catalyzes the isomerization between 2-isopropylmalate and 3-isopropylmalate, via the formation of 2-isopropylmaleate.</text>
</comment>
<dbReference type="EC" id="4.2.1.33" evidence="6"/>
<evidence type="ECO:0000256" key="9">
    <source>
        <dbReference type="ARBA" id="ARBA00022605"/>
    </source>
</evidence>
<dbReference type="InterPro" id="IPR015928">
    <property type="entry name" value="Aconitase/3IPM_dehydase_swvl"/>
</dbReference>
<dbReference type="EMBL" id="QKYN01000132">
    <property type="protein sequence ID" value="RAG81935.1"/>
    <property type="molecule type" value="Genomic_DNA"/>
</dbReference>
<dbReference type="CDD" id="cd01577">
    <property type="entry name" value="IPMI_Swivel"/>
    <property type="match status" value="1"/>
</dbReference>
<dbReference type="GO" id="GO:0016853">
    <property type="term" value="F:isomerase activity"/>
    <property type="evidence" value="ECO:0007669"/>
    <property type="project" value="UniProtKB-KW"/>
</dbReference>
<protein>
    <recommendedName>
        <fullName evidence="7">3-isopropylmalate dehydratase small subunit</fullName>
        <ecNumber evidence="6">4.2.1.33</ecNumber>
    </recommendedName>
    <alternativeName>
        <fullName evidence="12">Alpha-IPM isomerase</fullName>
    </alternativeName>
    <alternativeName>
        <fullName evidence="13">Isopropylmalate isomerase</fullName>
    </alternativeName>
</protein>
<dbReference type="GO" id="GO:0003861">
    <property type="term" value="F:3-isopropylmalate dehydratase activity"/>
    <property type="evidence" value="ECO:0007669"/>
    <property type="project" value="UniProtKB-EC"/>
</dbReference>
<comment type="similarity">
    <text evidence="4">Belongs to the LeuD family. LeuD type 1 subfamily.</text>
</comment>
<keyword evidence="11" id="KW-0100">Branched-chain amino acid biosynthesis</keyword>
<comment type="caution">
    <text evidence="15">The sequence shown here is derived from an EMBL/GenBank/DDBJ whole genome shotgun (WGS) entry which is preliminary data.</text>
</comment>
<dbReference type="InterPro" id="IPR000573">
    <property type="entry name" value="AconitaseA/IPMdHydase_ssu_swvl"/>
</dbReference>
<comment type="pathway">
    <text evidence="3">Amino-acid biosynthesis; L-leucine biosynthesis; L-leucine from 3-methyl-2-oxobutanoate: step 2/4.</text>
</comment>
<evidence type="ECO:0000256" key="6">
    <source>
        <dbReference type="ARBA" id="ARBA00011998"/>
    </source>
</evidence>
<evidence type="ECO:0000256" key="11">
    <source>
        <dbReference type="ARBA" id="ARBA00023304"/>
    </source>
</evidence>
<dbReference type="GO" id="GO:0009098">
    <property type="term" value="P:L-leucine biosynthetic process"/>
    <property type="evidence" value="ECO:0007669"/>
    <property type="project" value="UniProtKB-KW"/>
</dbReference>
<keyword evidence="8" id="KW-0432">Leucine biosynthesis</keyword>
<evidence type="ECO:0000256" key="7">
    <source>
        <dbReference type="ARBA" id="ARBA00017233"/>
    </source>
</evidence>
<sequence>MQPVVTVSGTAIAMEGDDIDTDRIIPARHLKSLSFDALGRFVFEGDRRNAKAAGQVHPFDAPEHAGARVLVAGENFGCGSSREHAPQALHRWGIRAIAAVSFGEIFRGNSATIGLPCVLLTPEVSAEARAAIAADPTVEVTVDLEAKQLRFGGTVRPVRINESLRQRFVSGSWDSLTTLAEGSGAAAELSRRLPYLNHWHAA</sequence>
<gene>
    <name evidence="15" type="ORF">DN069_30280</name>
</gene>
<dbReference type="NCBIfam" id="NF002458">
    <property type="entry name" value="PRK01641.1"/>
    <property type="match status" value="1"/>
</dbReference>
<evidence type="ECO:0000256" key="1">
    <source>
        <dbReference type="ARBA" id="ARBA00000491"/>
    </source>
</evidence>